<evidence type="ECO:0000313" key="3">
    <source>
        <dbReference type="EMBL" id="MBT1700148.1"/>
    </source>
</evidence>
<dbReference type="InterPro" id="IPR027843">
    <property type="entry name" value="DUF4440"/>
</dbReference>
<accession>A0AAP2GQH4</accession>
<gene>
    <name evidence="3" type="ORF">KK083_24885</name>
</gene>
<evidence type="ECO:0000313" key="4">
    <source>
        <dbReference type="Proteomes" id="UP001319200"/>
    </source>
</evidence>
<organism evidence="3 4">
    <name type="scientific">Chryseosolibacter histidini</name>
    <dbReference type="NCBI Taxonomy" id="2782349"/>
    <lineage>
        <taxon>Bacteria</taxon>
        <taxon>Pseudomonadati</taxon>
        <taxon>Bacteroidota</taxon>
        <taxon>Cytophagia</taxon>
        <taxon>Cytophagales</taxon>
        <taxon>Chryseotaleaceae</taxon>
        <taxon>Chryseosolibacter</taxon>
    </lineage>
</organism>
<dbReference type="AlphaFoldDB" id="A0AAP2GQH4"/>
<dbReference type="InterPro" id="IPR032710">
    <property type="entry name" value="NTF2-like_dom_sf"/>
</dbReference>
<feature type="domain" description="DUF4440" evidence="2">
    <location>
        <begin position="37"/>
        <end position="139"/>
    </location>
</feature>
<keyword evidence="4" id="KW-1185">Reference proteome</keyword>
<keyword evidence="1" id="KW-0732">Signal</keyword>
<protein>
    <submittedName>
        <fullName evidence="3">DUF4440 domain-containing protein</fullName>
    </submittedName>
</protein>
<evidence type="ECO:0000256" key="1">
    <source>
        <dbReference type="SAM" id="SignalP"/>
    </source>
</evidence>
<dbReference type="RefSeq" id="WP_254168526.1">
    <property type="nucleotide sequence ID" value="NZ_JAHESF010000035.1"/>
</dbReference>
<feature type="signal peptide" evidence="1">
    <location>
        <begin position="1"/>
        <end position="18"/>
    </location>
</feature>
<proteinExistence type="predicted"/>
<feature type="chain" id="PRO_5043035672" evidence="1">
    <location>
        <begin position="19"/>
        <end position="160"/>
    </location>
</feature>
<dbReference type="Gene3D" id="3.10.450.50">
    <property type="match status" value="1"/>
</dbReference>
<dbReference type="Proteomes" id="UP001319200">
    <property type="component" value="Unassembled WGS sequence"/>
</dbReference>
<dbReference type="Pfam" id="PF14534">
    <property type="entry name" value="DUF4440"/>
    <property type="match status" value="1"/>
</dbReference>
<dbReference type="SUPFAM" id="SSF54427">
    <property type="entry name" value="NTF2-like"/>
    <property type="match status" value="1"/>
</dbReference>
<name>A0AAP2GQH4_9BACT</name>
<evidence type="ECO:0000259" key="2">
    <source>
        <dbReference type="Pfam" id="PF14534"/>
    </source>
</evidence>
<reference evidence="3 4" key="1">
    <citation type="submission" date="2021-05" db="EMBL/GenBank/DDBJ databases">
        <title>A Polyphasic approach of four new species of the genus Ohtaekwangia: Ohtaekwangia histidinii sp. nov., Ohtaekwangia cretensis sp. nov., Ohtaekwangia indiensis sp. nov., Ohtaekwangia reichenbachii sp. nov. from diverse environment.</title>
        <authorList>
            <person name="Octaviana S."/>
        </authorList>
    </citation>
    <scope>NUCLEOTIDE SEQUENCE [LARGE SCALE GENOMIC DNA]</scope>
    <source>
        <strain evidence="3 4">PWU4</strain>
    </source>
</reference>
<comment type="caution">
    <text evidence="3">The sequence shown here is derived from an EMBL/GenBank/DDBJ whole genome shotgun (WGS) entry which is preliminary data.</text>
</comment>
<sequence length="160" mass="17934">MKYLTLALLALCSFVFFTCNTNKNSVSNEADIEAFQKLRADLSLAFRNGDVQTVTLYHHPNVVKALSYDNLLVGRDANIKNLKGAFEAYSLNFKEHQIESFEIHGNTATEISSFTIEGTPRGDGKPFTFKGRSMVLYIRYSESPAGWALIREMIQTPVGE</sequence>
<dbReference type="EMBL" id="JAHESF010000035">
    <property type="protein sequence ID" value="MBT1700148.1"/>
    <property type="molecule type" value="Genomic_DNA"/>
</dbReference>